<proteinExistence type="predicted"/>
<dbReference type="EMBL" id="WKJJ01000007">
    <property type="protein sequence ID" value="MRV72517.1"/>
    <property type="molecule type" value="Genomic_DNA"/>
</dbReference>
<evidence type="ECO:0000313" key="2">
    <source>
        <dbReference type="Proteomes" id="UP000446768"/>
    </source>
</evidence>
<protein>
    <submittedName>
        <fullName evidence="1">Uncharacterized protein</fullName>
    </submittedName>
</protein>
<dbReference type="AlphaFoldDB" id="A0A7X2IMW6"/>
<accession>A0A7X2IMW6</accession>
<evidence type="ECO:0000313" key="1">
    <source>
        <dbReference type="EMBL" id="MRV72517.1"/>
    </source>
</evidence>
<dbReference type="RefSeq" id="WP_154374173.1">
    <property type="nucleotide sequence ID" value="NZ_WKJJ01000007.1"/>
</dbReference>
<sequence>MEPIKTLPTLPGCLADRLFEAISIARDSAENDGSIGRIRKWEATAAGLRAALAAQPAAPVDDRRIADTVNALRDVAVKFHDAQQLRERIAHIVVPLLKAAPAGEPVAKQANPHAATFPPEIWLNMGDCDSDMCTPWPDIEHRQEITWCWESVDRMDVRYIRADIAAPVANAGQAKAVAVPDEWTSEICGPEVDDLSFGQGYRRGFNDCRAKVLAAATLPQQVAQEGGAA</sequence>
<reference evidence="1 2" key="1">
    <citation type="submission" date="2019-11" db="EMBL/GenBank/DDBJ databases">
        <title>Novel species isolated from a subtropical stream in China.</title>
        <authorList>
            <person name="Lu H."/>
        </authorList>
    </citation>
    <scope>NUCLEOTIDE SEQUENCE [LARGE SCALE GENOMIC DNA]</scope>
    <source>
        <strain evidence="1 2">FT92W</strain>
    </source>
</reference>
<name>A0A7X2IMW6_9BURK</name>
<organism evidence="1 2">
    <name type="scientific">Pseudoduganella rivuli</name>
    <dbReference type="NCBI Taxonomy" id="2666085"/>
    <lineage>
        <taxon>Bacteria</taxon>
        <taxon>Pseudomonadati</taxon>
        <taxon>Pseudomonadota</taxon>
        <taxon>Betaproteobacteria</taxon>
        <taxon>Burkholderiales</taxon>
        <taxon>Oxalobacteraceae</taxon>
        <taxon>Telluria group</taxon>
        <taxon>Pseudoduganella</taxon>
    </lineage>
</organism>
<comment type="caution">
    <text evidence="1">The sequence shown here is derived from an EMBL/GenBank/DDBJ whole genome shotgun (WGS) entry which is preliminary data.</text>
</comment>
<dbReference type="Proteomes" id="UP000446768">
    <property type="component" value="Unassembled WGS sequence"/>
</dbReference>
<keyword evidence="2" id="KW-1185">Reference proteome</keyword>
<gene>
    <name evidence="1" type="ORF">GJ700_12435</name>
</gene>